<proteinExistence type="predicted"/>
<organism evidence="2 3">
    <name type="scientific">Glutamicibacter creatinolyticus</name>
    <dbReference type="NCBI Taxonomy" id="162496"/>
    <lineage>
        <taxon>Bacteria</taxon>
        <taxon>Bacillati</taxon>
        <taxon>Actinomycetota</taxon>
        <taxon>Actinomycetes</taxon>
        <taxon>Micrococcales</taxon>
        <taxon>Micrococcaceae</taxon>
        <taxon>Glutamicibacter</taxon>
    </lineage>
</organism>
<accession>A0A5B7WW87</accession>
<name>A0A5B7WW87_9MICC</name>
<feature type="transmembrane region" description="Helical" evidence="1">
    <location>
        <begin position="21"/>
        <end position="43"/>
    </location>
</feature>
<dbReference type="AlphaFoldDB" id="A0A5B7WW87"/>
<evidence type="ECO:0000256" key="1">
    <source>
        <dbReference type="SAM" id="Phobius"/>
    </source>
</evidence>
<evidence type="ECO:0008006" key="4">
    <source>
        <dbReference type="Google" id="ProtNLM"/>
    </source>
</evidence>
<keyword evidence="3" id="KW-1185">Reference proteome</keyword>
<dbReference type="EMBL" id="CP034412">
    <property type="protein sequence ID" value="QCY47353.1"/>
    <property type="molecule type" value="Genomic_DNA"/>
</dbReference>
<gene>
    <name evidence="2" type="ORF">GcLGCM259_1624</name>
</gene>
<dbReference type="RefSeq" id="WP_138177711.1">
    <property type="nucleotide sequence ID" value="NZ_CP034412.1"/>
</dbReference>
<dbReference type="KEGG" id="gcr:GcLGCM259_1624"/>
<keyword evidence="1" id="KW-0812">Transmembrane</keyword>
<evidence type="ECO:0000313" key="2">
    <source>
        <dbReference type="EMBL" id="QCY47353.1"/>
    </source>
</evidence>
<feature type="transmembrane region" description="Helical" evidence="1">
    <location>
        <begin position="370"/>
        <end position="391"/>
    </location>
</feature>
<feature type="transmembrane region" description="Helical" evidence="1">
    <location>
        <begin position="346"/>
        <end position="364"/>
    </location>
</feature>
<feature type="transmembrane region" description="Helical" evidence="1">
    <location>
        <begin position="221"/>
        <end position="246"/>
    </location>
</feature>
<dbReference type="Proteomes" id="UP000307000">
    <property type="component" value="Chromosome"/>
</dbReference>
<feature type="transmembrane region" description="Helical" evidence="1">
    <location>
        <begin position="253"/>
        <end position="272"/>
    </location>
</feature>
<sequence length="393" mass="41047">MALAKQASHGGSTRPHPIPRVIAAVLVILGLLALPTGIISHWGKTQLLDTPTFSAALAPLAQDPGIQQQVTDEATGAIMDRVESVVHDSRIPADRLPQWLSALTQQTGTALGNALDTALDEKVQPLVHEAVQSAVRSDAFARAWEQGVHLSHTQSLAVLREESSTVNLQDSGRLSINLGVLVDAVKTDLEQRGVSLASLIPDVDHEVVLLHYSDLGQAKGWVAFFDATGGWLLWASLGLLAAGLLLNYRALPLTAATASLLLAAVVSLSDFVQSSLGRWLGQDGQGGGIVRQGYTNLVQQEHSLLVALAIGVGVLAVVSRLVITPGPGAARDAGARADVRARLREGVGYGTILLIALWLCLGFAVSPPALAAVVVLAVVGLLSLGPALRALGR</sequence>
<protein>
    <recommendedName>
        <fullName evidence="4">Integral membrane protein</fullName>
    </recommendedName>
</protein>
<keyword evidence="1" id="KW-1133">Transmembrane helix</keyword>
<evidence type="ECO:0000313" key="3">
    <source>
        <dbReference type="Proteomes" id="UP000307000"/>
    </source>
</evidence>
<keyword evidence="1" id="KW-0472">Membrane</keyword>
<reference evidence="2 3" key="1">
    <citation type="submission" date="2018-12" db="EMBL/GenBank/DDBJ databases">
        <title>Complete Genome Sequence of Glutamicibacter creatinolyticus strain LGCM259,isolated from an abscess of a 12-year-old mare in Italy.</title>
        <authorList>
            <person name="Santos R.G."/>
            <person name="Silva A.L."/>
            <person name="Seyffert N."/>
            <person name="Castro T.L.P."/>
            <person name="Attili A.R."/>
            <person name="Rifici C."/>
            <person name="Mazzullo G."/>
            <person name="Brenig B."/>
            <person name="Venanzi F."/>
            <person name="Azevedo V."/>
        </authorList>
    </citation>
    <scope>NUCLEOTIDE SEQUENCE [LARGE SCALE GENOMIC DNA]</scope>
    <source>
        <strain evidence="2 3">LGCM 259</strain>
    </source>
</reference>
<feature type="transmembrane region" description="Helical" evidence="1">
    <location>
        <begin position="304"/>
        <end position="323"/>
    </location>
</feature>